<evidence type="ECO:0000259" key="2">
    <source>
        <dbReference type="Pfam" id="PF13451"/>
    </source>
</evidence>
<gene>
    <name evidence="3" type="ORF">Pla123a_16600</name>
</gene>
<sequence length="155" mass="18148">MRRSSNKAFSRDGKRPVSKGGRTSKRQRRRAIVARRKAERDRAAQEIADRKHSWCNRLNEGGLAVDRGRLAPDNSYGVPNFVARGYYLNLPFACKDCGKQEVWNARQQKWWYEVAKGGVWTTAVRCRPCRRQERERREEARRVHLDGLAHKRANR</sequence>
<dbReference type="Pfam" id="PF13451">
    <property type="entry name" value="zf_Tbcl"/>
    <property type="match status" value="1"/>
</dbReference>
<dbReference type="OrthoDB" id="289270at2"/>
<organism evidence="3 4">
    <name type="scientific">Posidoniimonas polymericola</name>
    <dbReference type="NCBI Taxonomy" id="2528002"/>
    <lineage>
        <taxon>Bacteria</taxon>
        <taxon>Pseudomonadati</taxon>
        <taxon>Planctomycetota</taxon>
        <taxon>Planctomycetia</taxon>
        <taxon>Pirellulales</taxon>
        <taxon>Lacipirellulaceae</taxon>
        <taxon>Posidoniimonas</taxon>
    </lineage>
</organism>
<accession>A0A5C5YSA7</accession>
<feature type="domain" description="Probable zinc-binding" evidence="2">
    <location>
        <begin position="92"/>
        <end position="137"/>
    </location>
</feature>
<dbReference type="AlphaFoldDB" id="A0A5C5YSA7"/>
<dbReference type="Proteomes" id="UP000318478">
    <property type="component" value="Unassembled WGS sequence"/>
</dbReference>
<proteinExistence type="predicted"/>
<dbReference type="EMBL" id="SJPO01000003">
    <property type="protein sequence ID" value="TWT77862.1"/>
    <property type="molecule type" value="Genomic_DNA"/>
</dbReference>
<dbReference type="InterPro" id="IPR025306">
    <property type="entry name" value="Zn-bnd_dom_prob"/>
</dbReference>
<dbReference type="RefSeq" id="WP_146585748.1">
    <property type="nucleotide sequence ID" value="NZ_SJPO01000003.1"/>
</dbReference>
<protein>
    <recommendedName>
        <fullName evidence="2">Probable zinc-binding domain-containing protein</fullName>
    </recommendedName>
</protein>
<evidence type="ECO:0000313" key="4">
    <source>
        <dbReference type="Proteomes" id="UP000318478"/>
    </source>
</evidence>
<feature type="region of interest" description="Disordered" evidence="1">
    <location>
        <begin position="1"/>
        <end position="39"/>
    </location>
</feature>
<evidence type="ECO:0000313" key="3">
    <source>
        <dbReference type="EMBL" id="TWT77862.1"/>
    </source>
</evidence>
<keyword evidence="4" id="KW-1185">Reference proteome</keyword>
<feature type="compositionally biased region" description="Basic residues" evidence="1">
    <location>
        <begin position="22"/>
        <end position="35"/>
    </location>
</feature>
<reference evidence="3 4" key="1">
    <citation type="submission" date="2019-02" db="EMBL/GenBank/DDBJ databases">
        <title>Deep-cultivation of Planctomycetes and their phenomic and genomic characterization uncovers novel biology.</title>
        <authorList>
            <person name="Wiegand S."/>
            <person name="Jogler M."/>
            <person name="Boedeker C."/>
            <person name="Pinto D."/>
            <person name="Vollmers J."/>
            <person name="Rivas-Marin E."/>
            <person name="Kohn T."/>
            <person name="Peeters S.H."/>
            <person name="Heuer A."/>
            <person name="Rast P."/>
            <person name="Oberbeckmann S."/>
            <person name="Bunk B."/>
            <person name="Jeske O."/>
            <person name="Meyerdierks A."/>
            <person name="Storesund J.E."/>
            <person name="Kallscheuer N."/>
            <person name="Luecker S."/>
            <person name="Lage O.M."/>
            <person name="Pohl T."/>
            <person name="Merkel B.J."/>
            <person name="Hornburger P."/>
            <person name="Mueller R.-W."/>
            <person name="Bruemmer F."/>
            <person name="Labrenz M."/>
            <person name="Spormann A.M."/>
            <person name="Op Den Camp H."/>
            <person name="Overmann J."/>
            <person name="Amann R."/>
            <person name="Jetten M.S.M."/>
            <person name="Mascher T."/>
            <person name="Medema M.H."/>
            <person name="Devos D.P."/>
            <person name="Kaster A.-K."/>
            <person name="Ovreas L."/>
            <person name="Rohde M."/>
            <person name="Galperin M.Y."/>
            <person name="Jogler C."/>
        </authorList>
    </citation>
    <scope>NUCLEOTIDE SEQUENCE [LARGE SCALE GENOMIC DNA]</scope>
    <source>
        <strain evidence="3 4">Pla123a</strain>
    </source>
</reference>
<comment type="caution">
    <text evidence="3">The sequence shown here is derived from an EMBL/GenBank/DDBJ whole genome shotgun (WGS) entry which is preliminary data.</text>
</comment>
<name>A0A5C5YSA7_9BACT</name>
<evidence type="ECO:0000256" key="1">
    <source>
        <dbReference type="SAM" id="MobiDB-lite"/>
    </source>
</evidence>